<dbReference type="NCBIfam" id="TIGR01313">
    <property type="entry name" value="therm_gnt_kin"/>
    <property type="match status" value="1"/>
</dbReference>
<dbReference type="SUPFAM" id="SSF52540">
    <property type="entry name" value="P-loop containing nucleoside triphosphate hydrolases"/>
    <property type="match status" value="1"/>
</dbReference>
<evidence type="ECO:0000256" key="9">
    <source>
        <dbReference type="RuleBase" id="RU363066"/>
    </source>
</evidence>
<dbReference type="PANTHER" id="PTHR43442:SF3">
    <property type="entry name" value="GLUCONOKINASE-RELATED"/>
    <property type="match status" value="1"/>
</dbReference>
<dbReference type="Pfam" id="PF13671">
    <property type="entry name" value="AAA_33"/>
    <property type="match status" value="1"/>
</dbReference>
<sequence>MDYSSKWEKRPLGGGYWDLANRKIIVIMGVSGSGKTTIGRRLAENLGCTFLDGDDFHPQANIEKMRKGIPLSEDDREPWLVTLRDASLERLSAGETAVVVACSALQKSYREVFRAPLGPRRQRNACRVSFICLEAPASVLAARLELRSSAGSHFMPPSLLPSQLALLQVDEEEEGLLRVDSTKPLNDILGFIRLNLHFV</sequence>
<keyword evidence="7 9" id="KW-0067">ATP-binding</keyword>
<evidence type="ECO:0000313" key="11">
    <source>
        <dbReference type="Proteomes" id="UP000663760"/>
    </source>
</evidence>
<protein>
    <recommendedName>
        <fullName evidence="3 9">Gluconokinase</fullName>
        <ecNumber evidence="3 9">2.7.1.12</ecNumber>
    </recommendedName>
</protein>
<dbReference type="GO" id="GO:0005524">
    <property type="term" value="F:ATP binding"/>
    <property type="evidence" value="ECO:0007669"/>
    <property type="project" value="UniProtKB-KW"/>
</dbReference>
<dbReference type="AlphaFoldDB" id="A0A7I8LM70"/>
<accession>A0A7I8LM70</accession>
<dbReference type="PANTHER" id="PTHR43442">
    <property type="entry name" value="GLUCONOKINASE-RELATED"/>
    <property type="match status" value="1"/>
</dbReference>
<name>A0A7I8LM70_SPIIN</name>
<dbReference type="UniPathway" id="UPA00792"/>
<dbReference type="InterPro" id="IPR006001">
    <property type="entry name" value="Therm_gnt_kin"/>
</dbReference>
<comment type="pathway">
    <text evidence="1 9">Carbohydrate acid metabolism; D-gluconate degradation.</text>
</comment>
<gene>
    <name evidence="10" type="ORF">SI8410_18021677</name>
</gene>
<organism evidence="10 11">
    <name type="scientific">Spirodela intermedia</name>
    <name type="common">Intermediate duckweed</name>
    <dbReference type="NCBI Taxonomy" id="51605"/>
    <lineage>
        <taxon>Eukaryota</taxon>
        <taxon>Viridiplantae</taxon>
        <taxon>Streptophyta</taxon>
        <taxon>Embryophyta</taxon>
        <taxon>Tracheophyta</taxon>
        <taxon>Spermatophyta</taxon>
        <taxon>Magnoliopsida</taxon>
        <taxon>Liliopsida</taxon>
        <taxon>Araceae</taxon>
        <taxon>Lemnoideae</taxon>
        <taxon>Spirodela</taxon>
    </lineage>
</organism>
<dbReference type="EC" id="2.7.1.12" evidence="3 9"/>
<evidence type="ECO:0000256" key="3">
    <source>
        <dbReference type="ARBA" id="ARBA00012054"/>
    </source>
</evidence>
<evidence type="ECO:0000256" key="7">
    <source>
        <dbReference type="ARBA" id="ARBA00022840"/>
    </source>
</evidence>
<keyword evidence="4 9" id="KW-0808">Transferase</keyword>
<keyword evidence="11" id="KW-1185">Reference proteome</keyword>
<dbReference type="GO" id="GO:0046316">
    <property type="term" value="F:gluconokinase activity"/>
    <property type="evidence" value="ECO:0007669"/>
    <property type="project" value="UniProtKB-EC"/>
</dbReference>
<dbReference type="InterPro" id="IPR027417">
    <property type="entry name" value="P-loop_NTPase"/>
</dbReference>
<evidence type="ECO:0000313" key="10">
    <source>
        <dbReference type="EMBL" id="CAA7410999.1"/>
    </source>
</evidence>
<evidence type="ECO:0000256" key="5">
    <source>
        <dbReference type="ARBA" id="ARBA00022741"/>
    </source>
</evidence>
<dbReference type="CDD" id="cd02021">
    <property type="entry name" value="GntK"/>
    <property type="match status" value="1"/>
</dbReference>
<dbReference type="Proteomes" id="UP000663760">
    <property type="component" value="Chromosome 18"/>
</dbReference>
<dbReference type="FunFam" id="3.40.50.300:FF:000522">
    <property type="entry name" value="Gluconokinase"/>
    <property type="match status" value="1"/>
</dbReference>
<evidence type="ECO:0000256" key="6">
    <source>
        <dbReference type="ARBA" id="ARBA00022777"/>
    </source>
</evidence>
<comment type="catalytic activity">
    <reaction evidence="8 9">
        <text>D-gluconate + ATP = 6-phospho-D-gluconate + ADP + H(+)</text>
        <dbReference type="Rhea" id="RHEA:19433"/>
        <dbReference type="ChEBI" id="CHEBI:15378"/>
        <dbReference type="ChEBI" id="CHEBI:18391"/>
        <dbReference type="ChEBI" id="CHEBI:30616"/>
        <dbReference type="ChEBI" id="CHEBI:58759"/>
        <dbReference type="ChEBI" id="CHEBI:456216"/>
        <dbReference type="EC" id="2.7.1.12"/>
    </reaction>
</comment>
<dbReference type="OrthoDB" id="275177at2759"/>
<dbReference type="EMBL" id="LR746281">
    <property type="protein sequence ID" value="CAA7410999.1"/>
    <property type="molecule type" value="Genomic_DNA"/>
</dbReference>
<evidence type="ECO:0000256" key="1">
    <source>
        <dbReference type="ARBA" id="ARBA00004875"/>
    </source>
</evidence>
<keyword evidence="5 9" id="KW-0547">Nucleotide-binding</keyword>
<keyword evidence="6 9" id="KW-0418">Kinase</keyword>
<reference evidence="10" key="1">
    <citation type="submission" date="2020-02" db="EMBL/GenBank/DDBJ databases">
        <authorList>
            <person name="Scholz U."/>
            <person name="Mascher M."/>
            <person name="Fiebig A."/>
        </authorList>
    </citation>
    <scope>NUCLEOTIDE SEQUENCE</scope>
</reference>
<evidence type="ECO:0000256" key="2">
    <source>
        <dbReference type="ARBA" id="ARBA00008420"/>
    </source>
</evidence>
<evidence type="ECO:0000256" key="8">
    <source>
        <dbReference type="ARBA" id="ARBA00048090"/>
    </source>
</evidence>
<dbReference type="Gene3D" id="3.40.50.300">
    <property type="entry name" value="P-loop containing nucleotide triphosphate hydrolases"/>
    <property type="match status" value="1"/>
</dbReference>
<dbReference type="GO" id="GO:0005737">
    <property type="term" value="C:cytoplasm"/>
    <property type="evidence" value="ECO:0007669"/>
    <property type="project" value="TreeGrafter"/>
</dbReference>
<comment type="similarity">
    <text evidence="2 9">Belongs to the gluconokinase GntK/GntV family.</text>
</comment>
<dbReference type="GO" id="GO:0005975">
    <property type="term" value="P:carbohydrate metabolic process"/>
    <property type="evidence" value="ECO:0007669"/>
    <property type="project" value="InterPro"/>
</dbReference>
<proteinExistence type="inferred from homology"/>
<evidence type="ECO:0000256" key="4">
    <source>
        <dbReference type="ARBA" id="ARBA00022679"/>
    </source>
</evidence>